<dbReference type="Pfam" id="PF20420">
    <property type="entry name" value="DUF6702"/>
    <property type="match status" value="1"/>
</dbReference>
<reference evidence="1" key="2">
    <citation type="submission" date="2020-03" db="EMBL/GenBank/DDBJ databases">
        <title>Flavobacteriaceae bacterium strain TP-CH-4, a member of the family Flavobacteriaceae isolated from a deep-sea seamount.</title>
        <authorList>
            <person name="Zhang D.-C."/>
        </authorList>
    </citation>
    <scope>NUCLEOTIDE SEQUENCE</scope>
    <source>
        <strain evidence="1">TP-CH-4</strain>
    </source>
</reference>
<dbReference type="InterPro" id="IPR046525">
    <property type="entry name" value="DUF6702"/>
</dbReference>
<organism evidence="1 2">
    <name type="scientific">Pelagihabitans pacificus</name>
    <dbReference type="NCBI Taxonomy" id="2696054"/>
    <lineage>
        <taxon>Bacteria</taxon>
        <taxon>Pseudomonadati</taxon>
        <taxon>Bacteroidota</taxon>
        <taxon>Flavobacteriia</taxon>
        <taxon>Flavobacteriales</taxon>
        <taxon>Flavobacteriaceae</taxon>
        <taxon>Pelagihabitans</taxon>
    </lineage>
</organism>
<accession>A0A967AX88</accession>
<protein>
    <recommendedName>
        <fullName evidence="3">Peptidase E</fullName>
    </recommendedName>
</protein>
<reference evidence="1" key="1">
    <citation type="submission" date="2019-07" db="EMBL/GenBank/DDBJ databases">
        <authorList>
            <person name="De-Chao Zhang Q."/>
        </authorList>
    </citation>
    <scope>NUCLEOTIDE SEQUENCE</scope>
    <source>
        <strain evidence="1">TP-CH-4</strain>
    </source>
</reference>
<sequence>MRKKGLLFLLLPLLAFTTVHKFYVSVTNIGYSEKDNALQITSRLFIDDMEQVLQERYDIKGNLATEEESELARDYLEKYLRAKFVVEVNGEVRDFTFLAKKYDNDVMVCYLEVPDVELSQTKSIQVQNEILTDLFDEQQNVVHFKINGNKKSFVLIKENNKGMLNL</sequence>
<comment type="caution">
    <text evidence="1">The sequence shown here is derived from an EMBL/GenBank/DDBJ whole genome shotgun (WGS) entry which is preliminary data.</text>
</comment>
<dbReference type="Proteomes" id="UP000707206">
    <property type="component" value="Unassembled WGS sequence"/>
</dbReference>
<dbReference type="RefSeq" id="WP_166204949.1">
    <property type="nucleotide sequence ID" value="NZ_VIKU02000005.1"/>
</dbReference>
<proteinExistence type="predicted"/>
<evidence type="ECO:0000313" key="1">
    <source>
        <dbReference type="EMBL" id="NHF60805.1"/>
    </source>
</evidence>
<dbReference type="AlphaFoldDB" id="A0A967AX88"/>
<name>A0A967AX88_9FLAO</name>
<evidence type="ECO:0000313" key="2">
    <source>
        <dbReference type="Proteomes" id="UP000707206"/>
    </source>
</evidence>
<keyword evidence="2" id="KW-1185">Reference proteome</keyword>
<evidence type="ECO:0008006" key="3">
    <source>
        <dbReference type="Google" id="ProtNLM"/>
    </source>
</evidence>
<gene>
    <name evidence="1" type="ORF">FK220_015730</name>
</gene>
<dbReference type="EMBL" id="VIKU02000005">
    <property type="protein sequence ID" value="NHF60805.1"/>
    <property type="molecule type" value="Genomic_DNA"/>
</dbReference>